<dbReference type="Pfam" id="PF18074">
    <property type="entry name" value="PriA_C"/>
    <property type="match status" value="1"/>
</dbReference>
<dbReference type="PANTHER" id="PTHR30580:SF0">
    <property type="entry name" value="PRIMOSOMAL PROTEIN N"/>
    <property type="match status" value="1"/>
</dbReference>
<keyword evidence="1 12" id="KW-0639">Primosome</keyword>
<dbReference type="AlphaFoldDB" id="A0A0D6EX79"/>
<dbReference type="RefSeq" id="WP_046489073.1">
    <property type="nucleotide sequence ID" value="NZ_LN827929.1"/>
</dbReference>
<dbReference type="InterPro" id="IPR027417">
    <property type="entry name" value="P-loop_NTPase"/>
</dbReference>
<keyword evidence="5 12" id="KW-0378">Hydrolase</keyword>
<dbReference type="NCBIfam" id="NF004067">
    <property type="entry name" value="PRK05580.1-4"/>
    <property type="match status" value="1"/>
</dbReference>
<keyword evidence="2 12" id="KW-0235">DNA replication</keyword>
<dbReference type="EMBL" id="LN827929">
    <property type="protein sequence ID" value="CEZ20257.1"/>
    <property type="molecule type" value="Genomic_DNA"/>
</dbReference>
<dbReference type="KEGG" id="mbat:BN1208_1377"/>
<evidence type="ECO:0000256" key="8">
    <source>
        <dbReference type="ARBA" id="ARBA00022840"/>
    </source>
</evidence>
<dbReference type="NCBIfam" id="TIGR00595">
    <property type="entry name" value="priA"/>
    <property type="match status" value="1"/>
</dbReference>
<dbReference type="Pfam" id="PF17764">
    <property type="entry name" value="PriA_3primeBD"/>
    <property type="match status" value="1"/>
</dbReference>
<sequence length="735" mass="83935">MTDALHILKVALDVPLDRVFDYRTDKPNTQIGQYVVVPFGARKMIGVVVGISDTTAIESKKLKSIIRLDPEVIFDEQSFKLFQFCSQYYHYPLGQTILSAVPSRLKKLNTKAMAKKYLYRLTPKAIELGVDQLPPRQTILKRIVMALIDATLLDESSLRSISSTWKKSIETLDEMGWIAKEEVTSDDKAYRQAPIPSLNDEQQKAFDEISKTNKTFAAWLLYGITGSGKTEVYIRLIEEALKKEDTQVLVLVPEINLTPQLESRFRSRFEKYTLVTLHSHLTDNERLTHWRLAKEGAAKIVIGTRLSVFTPMPHLSLIIIDEEHDASFKQQEGLRYHARDVAIFRAKSENIPIVMGTATPSLETWFNATKTKDTKKFGFLKLTSRAVDDSALPEIKCIDVAKSKVSKGFSPYLIEAIRDRLHKKEQSLIFINRRGFAPVLLCSSCQWTGRCHRCSSRLVVHLNQKRLRCHHCGHDEKMPQQCPSCGNTDLYPTGLGTQRIEETLKEFFPEARILRVDRDSTKTKEALNDLFLKMKNREIDILIGTQMLSKGHDFPHLSLVGVIDTDQALYSPDFRASERLFSQLMQVSGRAGRANIKGEVYIQTAFPNHPIFEALKTHDYENFANELLKERELAELSPFAFLVLLKAEAHQLTHVMQFLNEAMTKAQNLSTQVTVYNPVRPIMERLKGMERAQLVLQANSRVALQKLLDGWVSYLRENKLGQRVKWVVDVDPLEF</sequence>
<accession>A0A0D6EX79</accession>
<dbReference type="InterPro" id="IPR001650">
    <property type="entry name" value="Helicase_C-like"/>
</dbReference>
<evidence type="ECO:0000259" key="14">
    <source>
        <dbReference type="PROSITE" id="PS51194"/>
    </source>
</evidence>
<dbReference type="GO" id="GO:0006310">
    <property type="term" value="P:DNA recombination"/>
    <property type="evidence" value="ECO:0007669"/>
    <property type="project" value="InterPro"/>
</dbReference>
<evidence type="ECO:0000313" key="15">
    <source>
        <dbReference type="EMBL" id="CEZ20257.1"/>
    </source>
</evidence>
<feature type="domain" description="Helicase ATP-binding" evidence="13">
    <location>
        <begin position="210"/>
        <end position="378"/>
    </location>
</feature>
<dbReference type="InterPro" id="IPR014001">
    <property type="entry name" value="Helicase_ATP-bd"/>
</dbReference>
<evidence type="ECO:0000256" key="5">
    <source>
        <dbReference type="ARBA" id="ARBA00022801"/>
    </source>
</evidence>
<keyword evidence="16" id="KW-1185">Reference proteome</keyword>
<evidence type="ECO:0000256" key="7">
    <source>
        <dbReference type="ARBA" id="ARBA00022833"/>
    </source>
</evidence>
<evidence type="ECO:0000256" key="9">
    <source>
        <dbReference type="ARBA" id="ARBA00023125"/>
    </source>
</evidence>
<dbReference type="GO" id="GO:0008270">
    <property type="term" value="F:zinc ion binding"/>
    <property type="evidence" value="ECO:0007669"/>
    <property type="project" value="UniProtKB-UniRule"/>
</dbReference>
<dbReference type="PANTHER" id="PTHR30580">
    <property type="entry name" value="PRIMOSOMAL PROTEIN N"/>
    <property type="match status" value="1"/>
</dbReference>
<dbReference type="InterPro" id="IPR011545">
    <property type="entry name" value="DEAD/DEAH_box_helicase_dom"/>
</dbReference>
<evidence type="ECO:0000256" key="1">
    <source>
        <dbReference type="ARBA" id="ARBA00022515"/>
    </source>
</evidence>
<protein>
    <recommendedName>
        <fullName evidence="12">Replication restart protein PriA</fullName>
    </recommendedName>
    <alternativeName>
        <fullName evidence="12">ATP-dependent DNA helicase PriA</fullName>
        <ecNumber evidence="12">5.6.2.4</ecNumber>
    </alternativeName>
    <alternativeName>
        <fullName evidence="12">DNA 3'-5' helicase PriA</fullName>
    </alternativeName>
</protein>
<dbReference type="PROSITE" id="PS51192">
    <property type="entry name" value="HELICASE_ATP_BIND_1"/>
    <property type="match status" value="1"/>
</dbReference>
<gene>
    <name evidence="12 15" type="primary">priA</name>
    <name evidence="15" type="ORF">BN1208_1377</name>
</gene>
<keyword evidence="7 12" id="KW-0862">Zinc</keyword>
<dbReference type="GO" id="GO:0006269">
    <property type="term" value="P:DNA replication, synthesis of primer"/>
    <property type="evidence" value="ECO:0007669"/>
    <property type="project" value="UniProtKB-KW"/>
</dbReference>
<dbReference type="Pfam" id="PF00270">
    <property type="entry name" value="DEAD"/>
    <property type="match status" value="1"/>
</dbReference>
<evidence type="ECO:0000256" key="12">
    <source>
        <dbReference type="HAMAP-Rule" id="MF_00983"/>
    </source>
</evidence>
<dbReference type="CDD" id="cd17929">
    <property type="entry name" value="DEXHc_priA"/>
    <property type="match status" value="1"/>
</dbReference>
<dbReference type="GO" id="GO:0043138">
    <property type="term" value="F:3'-5' DNA helicase activity"/>
    <property type="evidence" value="ECO:0007669"/>
    <property type="project" value="UniProtKB-EC"/>
</dbReference>
<comment type="cofactor">
    <cofactor evidence="12">
        <name>Zn(2+)</name>
        <dbReference type="ChEBI" id="CHEBI:29105"/>
    </cofactor>
    <text evidence="12">Binds 2 zinc ions per subunit.</text>
</comment>
<dbReference type="GO" id="GO:0005524">
    <property type="term" value="F:ATP binding"/>
    <property type="evidence" value="ECO:0007669"/>
    <property type="project" value="UniProtKB-UniRule"/>
</dbReference>
<keyword evidence="3 12" id="KW-0479">Metal-binding</keyword>
<dbReference type="HAMAP" id="MF_00983">
    <property type="entry name" value="PriA"/>
    <property type="match status" value="1"/>
</dbReference>
<keyword evidence="9 12" id="KW-0238">DNA-binding</keyword>
<dbReference type="InterPro" id="IPR041222">
    <property type="entry name" value="PriA_3primeBD"/>
</dbReference>
<keyword evidence="8 12" id="KW-0067">ATP-binding</keyword>
<evidence type="ECO:0000256" key="11">
    <source>
        <dbReference type="ARBA" id="ARBA00048988"/>
    </source>
</evidence>
<proteinExistence type="inferred from homology"/>
<dbReference type="Gene3D" id="3.40.50.300">
    <property type="entry name" value="P-loop containing nucleotide triphosphate hydrolases"/>
    <property type="match status" value="2"/>
</dbReference>
<keyword evidence="6 12" id="KW-0347">Helicase</keyword>
<dbReference type="InterPro" id="IPR041236">
    <property type="entry name" value="PriA_C"/>
</dbReference>
<feature type="binding site" evidence="12">
    <location>
        <position position="472"/>
    </location>
    <ligand>
        <name>Zn(2+)</name>
        <dbReference type="ChEBI" id="CHEBI:29105"/>
        <label>2</label>
    </ligand>
</feature>
<dbReference type="FunFam" id="3.40.50.300:FF:000489">
    <property type="entry name" value="Primosome assembly protein PriA"/>
    <property type="match status" value="1"/>
</dbReference>
<evidence type="ECO:0000256" key="4">
    <source>
        <dbReference type="ARBA" id="ARBA00022741"/>
    </source>
</evidence>
<comment type="function">
    <text evidence="12">Initiates the restart of stalled replication forks, which reloads the replicative helicase on sites other than the origin of replication. Recognizes and binds to abandoned replication forks and remodels them to uncover a helicase loading site. Promotes assembly of the primosome at these replication forks.</text>
</comment>
<organism evidence="15 16">
    <name type="scientific">Candidatus Methylopumilus planktonicus</name>
    <dbReference type="NCBI Taxonomy" id="1581557"/>
    <lineage>
        <taxon>Bacteria</taxon>
        <taxon>Pseudomonadati</taxon>
        <taxon>Pseudomonadota</taxon>
        <taxon>Betaproteobacteria</taxon>
        <taxon>Nitrosomonadales</taxon>
        <taxon>Methylophilaceae</taxon>
        <taxon>Candidatus Methylopumilus</taxon>
    </lineage>
</organism>
<dbReference type="GO" id="GO:0016887">
    <property type="term" value="F:ATP hydrolysis activity"/>
    <property type="evidence" value="ECO:0007669"/>
    <property type="project" value="RHEA"/>
</dbReference>
<feature type="domain" description="Helicase C-terminal" evidence="14">
    <location>
        <begin position="477"/>
        <end position="631"/>
    </location>
</feature>
<evidence type="ECO:0000256" key="3">
    <source>
        <dbReference type="ARBA" id="ARBA00022723"/>
    </source>
</evidence>
<dbReference type="GO" id="GO:1990077">
    <property type="term" value="C:primosome complex"/>
    <property type="evidence" value="ECO:0007669"/>
    <property type="project" value="UniProtKB-UniRule"/>
</dbReference>
<dbReference type="InterPro" id="IPR005259">
    <property type="entry name" value="PriA"/>
</dbReference>
<comment type="catalytic activity">
    <reaction evidence="12">
        <text>Couples ATP hydrolysis with the unwinding of duplex DNA by translocating in the 3'-5' direction.</text>
        <dbReference type="EC" id="5.6.2.4"/>
    </reaction>
</comment>
<dbReference type="SUPFAM" id="SSF52540">
    <property type="entry name" value="P-loop containing nucleoside triphosphate hydrolases"/>
    <property type="match status" value="2"/>
</dbReference>
<dbReference type="GO" id="GO:0006270">
    <property type="term" value="P:DNA replication initiation"/>
    <property type="evidence" value="ECO:0007669"/>
    <property type="project" value="TreeGrafter"/>
</dbReference>
<dbReference type="OrthoDB" id="9759544at2"/>
<feature type="binding site" evidence="12">
    <location>
        <position position="469"/>
    </location>
    <ligand>
        <name>Zn(2+)</name>
        <dbReference type="ChEBI" id="CHEBI:29105"/>
        <label>2</label>
    </ligand>
</feature>
<dbReference type="EC" id="5.6.2.4" evidence="12"/>
<comment type="subunit">
    <text evidence="12">Component of the replication restart primosome.</text>
</comment>
<dbReference type="Gene3D" id="3.40.1440.60">
    <property type="entry name" value="PriA, 3(prime) DNA-binding domain"/>
    <property type="match status" value="1"/>
</dbReference>
<dbReference type="Pfam" id="PF18319">
    <property type="entry name" value="Zn_ribbon_PriA"/>
    <property type="match status" value="1"/>
</dbReference>
<dbReference type="SMART" id="SM00490">
    <property type="entry name" value="HELICc"/>
    <property type="match status" value="1"/>
</dbReference>
<evidence type="ECO:0000256" key="6">
    <source>
        <dbReference type="ARBA" id="ARBA00022806"/>
    </source>
</evidence>
<dbReference type="Proteomes" id="UP000064007">
    <property type="component" value="Chromosome 1"/>
</dbReference>
<feature type="binding site" evidence="12">
    <location>
        <position position="451"/>
    </location>
    <ligand>
        <name>Zn(2+)</name>
        <dbReference type="ChEBI" id="CHEBI:29105"/>
        <label>2</label>
    </ligand>
</feature>
<evidence type="ECO:0000259" key="13">
    <source>
        <dbReference type="PROSITE" id="PS51192"/>
    </source>
</evidence>
<dbReference type="Pfam" id="PF00271">
    <property type="entry name" value="Helicase_C"/>
    <property type="match status" value="1"/>
</dbReference>
<evidence type="ECO:0000313" key="16">
    <source>
        <dbReference type="Proteomes" id="UP000064007"/>
    </source>
</evidence>
<feature type="binding site" evidence="12">
    <location>
        <position position="445"/>
    </location>
    <ligand>
        <name>Zn(2+)</name>
        <dbReference type="ChEBI" id="CHEBI:29105"/>
        <label>1</label>
    </ligand>
</feature>
<reference evidence="16" key="1">
    <citation type="submission" date="2014-12" db="EMBL/GenBank/DDBJ databases">
        <authorList>
            <person name="Salcher M.M."/>
        </authorList>
    </citation>
    <scope>NUCLEOTIDE SEQUENCE [LARGE SCALE GENOMIC DNA]</scope>
    <source>
        <strain evidence="16">MMS-10A-171</strain>
    </source>
</reference>
<dbReference type="HOGENOM" id="CLU_013353_3_1_4"/>
<dbReference type="CDD" id="cd18804">
    <property type="entry name" value="SF2_C_priA"/>
    <property type="match status" value="1"/>
</dbReference>
<dbReference type="InterPro" id="IPR042115">
    <property type="entry name" value="PriA_3primeBD_sf"/>
</dbReference>
<keyword evidence="10 12" id="KW-0413">Isomerase</keyword>
<feature type="binding site" evidence="12">
    <location>
        <position position="485"/>
    </location>
    <ligand>
        <name>Zn(2+)</name>
        <dbReference type="ChEBI" id="CHEBI:29105"/>
        <label>1</label>
    </ligand>
</feature>
<dbReference type="STRING" id="1581557.BN1208_1377"/>
<evidence type="ECO:0000256" key="2">
    <source>
        <dbReference type="ARBA" id="ARBA00022705"/>
    </source>
</evidence>
<dbReference type="PROSITE" id="PS51194">
    <property type="entry name" value="HELICASE_CTER"/>
    <property type="match status" value="1"/>
</dbReference>
<dbReference type="GO" id="GO:0006302">
    <property type="term" value="P:double-strand break repair"/>
    <property type="evidence" value="ECO:0007669"/>
    <property type="project" value="InterPro"/>
</dbReference>
<keyword evidence="4 12" id="KW-0547">Nucleotide-binding</keyword>
<dbReference type="SMART" id="SM00487">
    <property type="entry name" value="DEXDc"/>
    <property type="match status" value="1"/>
</dbReference>
<name>A0A0D6EX79_9PROT</name>
<comment type="catalytic activity">
    <reaction evidence="11 12">
        <text>ATP + H2O = ADP + phosphate + H(+)</text>
        <dbReference type="Rhea" id="RHEA:13065"/>
        <dbReference type="ChEBI" id="CHEBI:15377"/>
        <dbReference type="ChEBI" id="CHEBI:15378"/>
        <dbReference type="ChEBI" id="CHEBI:30616"/>
        <dbReference type="ChEBI" id="CHEBI:43474"/>
        <dbReference type="ChEBI" id="CHEBI:456216"/>
        <dbReference type="EC" id="5.6.2.4"/>
    </reaction>
</comment>
<comment type="similarity">
    <text evidence="12">Belongs to the helicase family. PriA subfamily.</text>
</comment>
<feature type="binding site" evidence="12">
    <location>
        <position position="454"/>
    </location>
    <ligand>
        <name>Zn(2+)</name>
        <dbReference type="ChEBI" id="CHEBI:29105"/>
        <label>2</label>
    </ligand>
</feature>
<feature type="binding site" evidence="12">
    <location>
        <position position="442"/>
    </location>
    <ligand>
        <name>Zn(2+)</name>
        <dbReference type="ChEBI" id="CHEBI:29105"/>
        <label>1</label>
    </ligand>
</feature>
<dbReference type="InterPro" id="IPR040498">
    <property type="entry name" value="PriA_CRR"/>
</dbReference>
<feature type="binding site" evidence="12">
    <location>
        <position position="482"/>
    </location>
    <ligand>
        <name>Zn(2+)</name>
        <dbReference type="ChEBI" id="CHEBI:29105"/>
        <label>1</label>
    </ligand>
</feature>
<dbReference type="GO" id="GO:0003677">
    <property type="term" value="F:DNA binding"/>
    <property type="evidence" value="ECO:0007669"/>
    <property type="project" value="UniProtKB-UniRule"/>
</dbReference>
<evidence type="ECO:0000256" key="10">
    <source>
        <dbReference type="ARBA" id="ARBA00023235"/>
    </source>
</evidence>